<proteinExistence type="predicted"/>
<evidence type="ECO:0000313" key="3">
    <source>
        <dbReference type="Proteomes" id="UP000007266"/>
    </source>
</evidence>
<dbReference type="Proteomes" id="UP000007266">
    <property type="component" value="Unassembled WGS sequence"/>
</dbReference>
<keyword evidence="3" id="KW-1185">Reference proteome</keyword>
<reference evidence="2 3" key="2">
    <citation type="journal article" date="2010" name="Nucleic Acids Res.">
        <title>BeetleBase in 2010: revisions to provide comprehensive genomic information for Tribolium castaneum.</title>
        <authorList>
            <person name="Kim H.S."/>
            <person name="Murphy T."/>
            <person name="Xia J."/>
            <person name="Caragea D."/>
            <person name="Park Y."/>
            <person name="Beeman R.W."/>
            <person name="Lorenzen M.D."/>
            <person name="Butcher S."/>
            <person name="Manak J.R."/>
            <person name="Brown S.J."/>
        </authorList>
    </citation>
    <scope>NUCLEOTIDE SEQUENCE [LARGE SCALE GENOMIC DNA]</scope>
    <source>
        <strain evidence="2 3">Georgia GA2</strain>
    </source>
</reference>
<gene>
    <name evidence="2" type="primary">GLEAN_11364</name>
    <name evidence="2" type="ORF">TcasGA2_TC011364</name>
</gene>
<organism evidence="2 3">
    <name type="scientific">Tribolium castaneum</name>
    <name type="common">Red flour beetle</name>
    <dbReference type="NCBI Taxonomy" id="7070"/>
    <lineage>
        <taxon>Eukaryota</taxon>
        <taxon>Metazoa</taxon>
        <taxon>Ecdysozoa</taxon>
        <taxon>Arthropoda</taxon>
        <taxon>Hexapoda</taxon>
        <taxon>Insecta</taxon>
        <taxon>Pterygota</taxon>
        <taxon>Neoptera</taxon>
        <taxon>Endopterygota</taxon>
        <taxon>Coleoptera</taxon>
        <taxon>Polyphaga</taxon>
        <taxon>Cucujiformia</taxon>
        <taxon>Tenebrionidae</taxon>
        <taxon>Tenebrionidae incertae sedis</taxon>
        <taxon>Tribolium</taxon>
    </lineage>
</organism>
<name>D6X483_TRICA</name>
<protein>
    <submittedName>
        <fullName evidence="2">Uncharacterized protein</fullName>
    </submittedName>
</protein>
<evidence type="ECO:0000256" key="1">
    <source>
        <dbReference type="SAM" id="MobiDB-lite"/>
    </source>
</evidence>
<dbReference type="AlphaFoldDB" id="D6X483"/>
<reference evidence="2 3" key="1">
    <citation type="journal article" date="2008" name="Nature">
        <title>The genome of the model beetle and pest Tribolium castaneum.</title>
        <authorList>
            <consortium name="Tribolium Genome Sequencing Consortium"/>
            <person name="Richards S."/>
            <person name="Gibbs R.A."/>
            <person name="Weinstock G.M."/>
            <person name="Brown S.J."/>
            <person name="Denell R."/>
            <person name="Beeman R.W."/>
            <person name="Gibbs R."/>
            <person name="Beeman R.W."/>
            <person name="Brown S.J."/>
            <person name="Bucher G."/>
            <person name="Friedrich M."/>
            <person name="Grimmelikhuijzen C.J."/>
            <person name="Klingler M."/>
            <person name="Lorenzen M."/>
            <person name="Richards S."/>
            <person name="Roth S."/>
            <person name="Schroder R."/>
            <person name="Tautz D."/>
            <person name="Zdobnov E.M."/>
            <person name="Muzny D."/>
            <person name="Gibbs R.A."/>
            <person name="Weinstock G.M."/>
            <person name="Attaway T."/>
            <person name="Bell S."/>
            <person name="Buhay C.J."/>
            <person name="Chandrabose M.N."/>
            <person name="Chavez D."/>
            <person name="Clerk-Blankenburg K.P."/>
            <person name="Cree A."/>
            <person name="Dao M."/>
            <person name="Davis C."/>
            <person name="Chacko J."/>
            <person name="Dinh H."/>
            <person name="Dugan-Rocha S."/>
            <person name="Fowler G."/>
            <person name="Garner T.T."/>
            <person name="Garnes J."/>
            <person name="Gnirke A."/>
            <person name="Hawes A."/>
            <person name="Hernandez J."/>
            <person name="Hines S."/>
            <person name="Holder M."/>
            <person name="Hume J."/>
            <person name="Jhangiani S.N."/>
            <person name="Joshi V."/>
            <person name="Khan Z.M."/>
            <person name="Jackson L."/>
            <person name="Kovar C."/>
            <person name="Kowis A."/>
            <person name="Lee S."/>
            <person name="Lewis L.R."/>
            <person name="Margolis J."/>
            <person name="Morgan M."/>
            <person name="Nazareth L.V."/>
            <person name="Nguyen N."/>
            <person name="Okwuonu G."/>
            <person name="Parker D."/>
            <person name="Richards S."/>
            <person name="Ruiz S.J."/>
            <person name="Santibanez J."/>
            <person name="Savard J."/>
            <person name="Scherer S.E."/>
            <person name="Schneider B."/>
            <person name="Sodergren E."/>
            <person name="Tautz D."/>
            <person name="Vattahil S."/>
            <person name="Villasana D."/>
            <person name="White C.S."/>
            <person name="Wright R."/>
            <person name="Park Y."/>
            <person name="Beeman R.W."/>
            <person name="Lord J."/>
            <person name="Oppert B."/>
            <person name="Lorenzen M."/>
            <person name="Brown S."/>
            <person name="Wang L."/>
            <person name="Savard J."/>
            <person name="Tautz D."/>
            <person name="Richards S."/>
            <person name="Weinstock G."/>
            <person name="Gibbs R.A."/>
            <person name="Liu Y."/>
            <person name="Worley K."/>
            <person name="Weinstock G."/>
            <person name="Elsik C.G."/>
            <person name="Reese J.T."/>
            <person name="Elhaik E."/>
            <person name="Landan G."/>
            <person name="Graur D."/>
            <person name="Arensburger P."/>
            <person name="Atkinson P."/>
            <person name="Beeman R.W."/>
            <person name="Beidler J."/>
            <person name="Brown S.J."/>
            <person name="Demuth J.P."/>
            <person name="Drury D.W."/>
            <person name="Du Y.Z."/>
            <person name="Fujiwara H."/>
            <person name="Lorenzen M."/>
            <person name="Maselli V."/>
            <person name="Osanai M."/>
            <person name="Park Y."/>
            <person name="Robertson H.M."/>
            <person name="Tu Z."/>
            <person name="Wang J.J."/>
            <person name="Wang S."/>
            <person name="Richards S."/>
            <person name="Song H."/>
            <person name="Zhang L."/>
            <person name="Sodergren E."/>
            <person name="Werner D."/>
            <person name="Stanke M."/>
            <person name="Morgenstern B."/>
            <person name="Solovyev V."/>
            <person name="Kosarev P."/>
            <person name="Brown G."/>
            <person name="Chen H.C."/>
            <person name="Ermolaeva O."/>
            <person name="Hlavina W."/>
            <person name="Kapustin Y."/>
            <person name="Kiryutin B."/>
            <person name="Kitts P."/>
            <person name="Maglott D."/>
            <person name="Pruitt K."/>
            <person name="Sapojnikov V."/>
            <person name="Souvorov A."/>
            <person name="Mackey A.J."/>
            <person name="Waterhouse R.M."/>
            <person name="Wyder S."/>
            <person name="Zdobnov E.M."/>
            <person name="Zdobnov E.M."/>
            <person name="Wyder S."/>
            <person name="Kriventseva E.V."/>
            <person name="Kadowaki T."/>
            <person name="Bork P."/>
            <person name="Aranda M."/>
            <person name="Bao R."/>
            <person name="Beermann A."/>
            <person name="Berns N."/>
            <person name="Bolognesi R."/>
            <person name="Bonneton F."/>
            <person name="Bopp D."/>
            <person name="Brown S.J."/>
            <person name="Bucher G."/>
            <person name="Butts T."/>
            <person name="Chaumot A."/>
            <person name="Denell R.E."/>
            <person name="Ferrier D.E."/>
            <person name="Friedrich M."/>
            <person name="Gordon C.M."/>
            <person name="Jindra M."/>
            <person name="Klingler M."/>
            <person name="Lan Q."/>
            <person name="Lattorff H.M."/>
            <person name="Laudet V."/>
            <person name="von Levetsow C."/>
            <person name="Liu Z."/>
            <person name="Lutz R."/>
            <person name="Lynch J.A."/>
            <person name="da Fonseca R.N."/>
            <person name="Posnien N."/>
            <person name="Reuter R."/>
            <person name="Roth S."/>
            <person name="Savard J."/>
            <person name="Schinko J.B."/>
            <person name="Schmitt C."/>
            <person name="Schoppmeier M."/>
            <person name="Schroder R."/>
            <person name="Shippy T.D."/>
            <person name="Simonnet F."/>
            <person name="Marques-Souza H."/>
            <person name="Tautz D."/>
            <person name="Tomoyasu Y."/>
            <person name="Trauner J."/>
            <person name="Van der Zee M."/>
            <person name="Vervoort M."/>
            <person name="Wittkopp N."/>
            <person name="Wimmer E.A."/>
            <person name="Yang X."/>
            <person name="Jones A.K."/>
            <person name="Sattelle D.B."/>
            <person name="Ebert P.R."/>
            <person name="Nelson D."/>
            <person name="Scott J.G."/>
            <person name="Beeman R.W."/>
            <person name="Muthukrishnan S."/>
            <person name="Kramer K.J."/>
            <person name="Arakane Y."/>
            <person name="Beeman R.W."/>
            <person name="Zhu Q."/>
            <person name="Hogenkamp D."/>
            <person name="Dixit R."/>
            <person name="Oppert B."/>
            <person name="Jiang H."/>
            <person name="Zou Z."/>
            <person name="Marshall J."/>
            <person name="Elpidina E."/>
            <person name="Vinokurov K."/>
            <person name="Oppert C."/>
            <person name="Zou Z."/>
            <person name="Evans J."/>
            <person name="Lu Z."/>
            <person name="Zhao P."/>
            <person name="Sumathipala N."/>
            <person name="Altincicek B."/>
            <person name="Vilcinskas A."/>
            <person name="Williams M."/>
            <person name="Hultmark D."/>
            <person name="Hetru C."/>
            <person name="Jiang H."/>
            <person name="Grimmelikhuijzen C.J."/>
            <person name="Hauser F."/>
            <person name="Cazzamali G."/>
            <person name="Williamson M."/>
            <person name="Park Y."/>
            <person name="Li B."/>
            <person name="Tanaka Y."/>
            <person name="Predel R."/>
            <person name="Neupert S."/>
            <person name="Schachtner J."/>
            <person name="Verleyen P."/>
            <person name="Raible F."/>
            <person name="Bork P."/>
            <person name="Friedrich M."/>
            <person name="Walden K.K."/>
            <person name="Robertson H.M."/>
            <person name="Angeli S."/>
            <person name="Foret S."/>
            <person name="Bucher G."/>
            <person name="Schuetz S."/>
            <person name="Maleszka R."/>
            <person name="Wimmer E.A."/>
            <person name="Beeman R.W."/>
            <person name="Lorenzen M."/>
            <person name="Tomoyasu Y."/>
            <person name="Miller S.C."/>
            <person name="Grossmann D."/>
            <person name="Bucher G."/>
        </authorList>
    </citation>
    <scope>NUCLEOTIDE SEQUENCE [LARGE SCALE GENOMIC DNA]</scope>
    <source>
        <strain evidence="2 3">Georgia GA2</strain>
    </source>
</reference>
<dbReference type="EMBL" id="KQ971410">
    <property type="protein sequence ID" value="EEZ97519.1"/>
    <property type="molecule type" value="Genomic_DNA"/>
</dbReference>
<dbReference type="HOGENOM" id="CLU_2187239_0_0_1"/>
<sequence length="109" mass="11707">MDVAATARPLGPSSTTSRIPGAILDSGPINLPFLAAAAGPEPHSGHFSARKRALEPEISDVCQKTCCESTLKIHKDETMRYERCFLRVPSGGLLVDACVMLSRPDRNSN</sequence>
<feature type="region of interest" description="Disordered" evidence="1">
    <location>
        <begin position="1"/>
        <end position="21"/>
    </location>
</feature>
<accession>D6X483</accession>
<evidence type="ECO:0000313" key="2">
    <source>
        <dbReference type="EMBL" id="EEZ97519.1"/>
    </source>
</evidence>